<reference evidence="4" key="1">
    <citation type="journal article" date="2016" name="Toxins">
        <title>The Draft Genome Sequence of the Yersinia entomophaga Entomopathogenic Type Strain MH96T.</title>
        <authorList>
            <person name="Hurst M.R."/>
            <person name="Beattie A."/>
            <person name="Altermann E."/>
            <person name="Moraga R.M."/>
            <person name="Harper L.A."/>
            <person name="Calder J."/>
            <person name="Laugraud A."/>
        </authorList>
    </citation>
    <scope>NUCLEOTIDE SEQUENCE [LARGE SCALE GENOMIC DNA]</scope>
    <source>
        <strain evidence="4">MH96</strain>
    </source>
</reference>
<protein>
    <recommendedName>
        <fullName evidence="2">DUF7666 domain-containing protein</fullName>
    </recommendedName>
</protein>
<feature type="region of interest" description="Disordered" evidence="1">
    <location>
        <begin position="204"/>
        <end position="229"/>
    </location>
</feature>
<evidence type="ECO:0000259" key="2">
    <source>
        <dbReference type="Pfam" id="PF24703"/>
    </source>
</evidence>
<dbReference type="Pfam" id="PF24703">
    <property type="entry name" value="DUF7666"/>
    <property type="match status" value="1"/>
</dbReference>
<dbReference type="InterPro" id="IPR056083">
    <property type="entry name" value="DUF7666"/>
</dbReference>
<evidence type="ECO:0000313" key="4">
    <source>
        <dbReference type="Proteomes" id="UP000266744"/>
    </source>
</evidence>
<proteinExistence type="predicted"/>
<keyword evidence="4" id="KW-1185">Reference proteome</keyword>
<evidence type="ECO:0000256" key="1">
    <source>
        <dbReference type="SAM" id="MobiDB-lite"/>
    </source>
</evidence>
<dbReference type="RefSeq" id="WP_235600993.1">
    <property type="nucleotide sequence ID" value="NZ_CP010029.1"/>
</dbReference>
<evidence type="ECO:0000313" key="3">
    <source>
        <dbReference type="EMBL" id="ANI28224.1"/>
    </source>
</evidence>
<sequence length="387" mass="40911">MSKETVITFKGFDQNLQCRGYQFEIGKTYTHEGKVEACGSGFHACECPFDVFGYYPPTNSRYAVTESFGVIDREDDGDTKIASASITITEELTLPQFIQRGIDWIWSKVDKSLEQQIMTGNQSAATNTGNWSAATNTGYQSAATNTGDWSAATNTGYQSAATNTGDRSAATNTGNQSAAINTGYWSAATNTGYRSAATNTGYQSAATNTGDRSAATNTGYRSAATNTGNWSAATNTGYQSAATNTGNWSAATNTGYRSAATNTGYQSAATNTGNRSAATNTGDWSAAEVSGSQSVAASFGDGGKAKASESGAIVLCYRNGEGELIHIRASKVGENGIEPDVWYSLNENGEFVEAEEHGALVESKPILISVRRCWIYNLVTPSGWVTT</sequence>
<dbReference type="Proteomes" id="UP000266744">
    <property type="component" value="Chromosome"/>
</dbReference>
<accession>A0ABN4PL89</accession>
<dbReference type="EMBL" id="CP010029">
    <property type="protein sequence ID" value="ANI28224.1"/>
    <property type="molecule type" value="Genomic_DNA"/>
</dbReference>
<organism evidence="3 4">
    <name type="scientific">Yersinia entomophaga</name>
    <dbReference type="NCBI Taxonomy" id="935293"/>
    <lineage>
        <taxon>Bacteria</taxon>
        <taxon>Pseudomonadati</taxon>
        <taxon>Pseudomonadota</taxon>
        <taxon>Gammaproteobacteria</taxon>
        <taxon>Enterobacterales</taxon>
        <taxon>Yersiniaceae</taxon>
        <taxon>Yersinia</taxon>
    </lineage>
</organism>
<feature type="domain" description="DUF7666" evidence="2">
    <location>
        <begin position="6"/>
        <end position="99"/>
    </location>
</feature>
<gene>
    <name evidence="3" type="ORF">PL78_00005</name>
</gene>
<name>A0ABN4PL89_YERET</name>